<accession>A0A0F9UQ12</accession>
<dbReference type="SUPFAM" id="SSF51206">
    <property type="entry name" value="cAMP-binding domain-like"/>
    <property type="match status" value="1"/>
</dbReference>
<gene>
    <name evidence="1" type="ORF">LCGC14_0237240</name>
</gene>
<proteinExistence type="predicted"/>
<dbReference type="EMBL" id="LAZR01000117">
    <property type="protein sequence ID" value="KKN89592.1"/>
    <property type="molecule type" value="Genomic_DNA"/>
</dbReference>
<name>A0A0F9UQ12_9ZZZZ</name>
<organism evidence="1">
    <name type="scientific">marine sediment metagenome</name>
    <dbReference type="NCBI Taxonomy" id="412755"/>
    <lineage>
        <taxon>unclassified sequences</taxon>
        <taxon>metagenomes</taxon>
        <taxon>ecological metagenomes</taxon>
    </lineage>
</organism>
<sequence>MRSQTDQQANFYTLAHYSRVEVEVGQVFDPYSHNQEPSSCVIESGTIALFAQVGQNERFFLTIVGKGFIFSVDADPSAASSSLNISAEAITPTFIRYVRSARWKGVCASHPQLREKSLCDLAALSHAIQGHLSWVRDRSNSDRALFAIQRFAYSQGEAVDNGYLSVLLRRTELARWLGLSYDRVGRIIRDLHNKGDVRISGHKLLVRASALPQRSHRMLSAMVYEPGTAAPQAI</sequence>
<reference evidence="1" key="1">
    <citation type="journal article" date="2015" name="Nature">
        <title>Complex archaea that bridge the gap between prokaryotes and eukaryotes.</title>
        <authorList>
            <person name="Spang A."/>
            <person name="Saw J.H."/>
            <person name="Jorgensen S.L."/>
            <person name="Zaremba-Niedzwiedzka K."/>
            <person name="Martijn J."/>
            <person name="Lind A.E."/>
            <person name="van Eijk R."/>
            <person name="Schleper C."/>
            <person name="Guy L."/>
            <person name="Ettema T.J."/>
        </authorList>
    </citation>
    <scope>NUCLEOTIDE SEQUENCE</scope>
</reference>
<evidence type="ECO:0000313" key="1">
    <source>
        <dbReference type="EMBL" id="KKN89592.1"/>
    </source>
</evidence>
<dbReference type="InterPro" id="IPR036390">
    <property type="entry name" value="WH_DNA-bd_sf"/>
</dbReference>
<dbReference type="Gene3D" id="2.60.120.10">
    <property type="entry name" value="Jelly Rolls"/>
    <property type="match status" value="1"/>
</dbReference>
<dbReference type="SUPFAM" id="SSF46785">
    <property type="entry name" value="Winged helix' DNA-binding domain"/>
    <property type="match status" value="1"/>
</dbReference>
<protein>
    <recommendedName>
        <fullName evidence="2">HTH crp-type domain-containing protein</fullName>
    </recommendedName>
</protein>
<evidence type="ECO:0008006" key="2">
    <source>
        <dbReference type="Google" id="ProtNLM"/>
    </source>
</evidence>
<dbReference type="InterPro" id="IPR018490">
    <property type="entry name" value="cNMP-bd_dom_sf"/>
</dbReference>
<dbReference type="InterPro" id="IPR014710">
    <property type="entry name" value="RmlC-like_jellyroll"/>
</dbReference>
<dbReference type="AlphaFoldDB" id="A0A0F9UQ12"/>
<comment type="caution">
    <text evidence="1">The sequence shown here is derived from an EMBL/GenBank/DDBJ whole genome shotgun (WGS) entry which is preliminary data.</text>
</comment>